<gene>
    <name evidence="9" type="ORF">SI7747_11014711</name>
</gene>
<organism evidence="9">
    <name type="scientific">Spirodela intermedia</name>
    <name type="common">Intermediate duckweed</name>
    <dbReference type="NCBI Taxonomy" id="51605"/>
    <lineage>
        <taxon>Eukaryota</taxon>
        <taxon>Viridiplantae</taxon>
        <taxon>Streptophyta</taxon>
        <taxon>Embryophyta</taxon>
        <taxon>Tracheophyta</taxon>
        <taxon>Spermatophyta</taxon>
        <taxon>Magnoliopsida</taxon>
        <taxon>Liliopsida</taxon>
        <taxon>Araceae</taxon>
        <taxon>Lemnoideae</taxon>
        <taxon>Spirodela</taxon>
    </lineage>
</organism>
<evidence type="ECO:0000256" key="7">
    <source>
        <dbReference type="ARBA" id="ARBA00023242"/>
    </source>
</evidence>
<evidence type="ECO:0000256" key="5">
    <source>
        <dbReference type="ARBA" id="ARBA00022490"/>
    </source>
</evidence>
<name>A0A7I8JDW4_SPIIN</name>
<evidence type="ECO:0000313" key="9">
    <source>
        <dbReference type="EMBL" id="CAA2629071.1"/>
    </source>
</evidence>
<evidence type="ECO:0000256" key="2">
    <source>
        <dbReference type="ARBA" id="ARBA00004496"/>
    </source>
</evidence>
<evidence type="ECO:0000256" key="1">
    <source>
        <dbReference type="ARBA" id="ARBA00004123"/>
    </source>
</evidence>
<sequence>MDSLEALVAHIQALSGSVEEVSHLHSLLKQAEASLQSQAARLSSFLGQLDASKHSLGYLYILEAYSTSISREQANEFLPFVIGFINECSPEQIRLAPEKFISVCKRFKDQLMDLKTPIQGVVPLRTAVRKLQLSSEQLTALHSDFLVLCLLSKCYKAGLSILDDDIYEVDQPKELLLYCYYGGMINIGLKHFRKALEFLHNVVTAPMTNLNAIAIEAYKKYILVSLIQNGQVPQFPKYTSSAAQKNLKIILRHPYLDLAISYSSGKISELEACIQSNMDKFHSDNNMGLVKQVLSSLYKRNIQRLTQMYLTLSLQDIANAVQLQTSKKQRCIGWCIRSCNCFFYLQIQDGEIFATINQKDGMVSFHEDPEQYKSCEMIERIDSSIQRIMALSRKLTAIDEQISCDPAYVTKVGRERPRFDFDDFDSVPHKYM</sequence>
<accession>A0A7I8JDW4</accession>
<evidence type="ECO:0000256" key="3">
    <source>
        <dbReference type="ARBA" id="ARBA00007084"/>
    </source>
</evidence>
<feature type="domain" description="PCI" evidence="8">
    <location>
        <begin position="191"/>
        <end position="370"/>
    </location>
</feature>
<reference evidence="9 10" key="1">
    <citation type="submission" date="2019-12" db="EMBL/GenBank/DDBJ databases">
        <authorList>
            <person name="Scholz U."/>
            <person name="Mascher M."/>
            <person name="Fiebig A."/>
        </authorList>
    </citation>
    <scope>NUCLEOTIDE SEQUENCE</scope>
</reference>
<proteinExistence type="inferred from homology"/>
<keyword evidence="6" id="KW-0736">Signalosome</keyword>
<dbReference type="AlphaFoldDB" id="A0A7I8JDW4"/>
<protein>
    <recommendedName>
        <fullName evidence="4">COP9 signalosome complex subunit 3</fullName>
    </recommendedName>
</protein>
<dbReference type="EMBL" id="CACRZD030000011">
    <property type="protein sequence ID" value="CAA6668317.1"/>
    <property type="molecule type" value="Genomic_DNA"/>
</dbReference>
<dbReference type="InterPro" id="IPR055089">
    <property type="entry name" value="COP9_N"/>
</dbReference>
<dbReference type="EMBL" id="LR743598">
    <property type="protein sequence ID" value="CAA2629071.1"/>
    <property type="molecule type" value="Genomic_DNA"/>
</dbReference>
<keyword evidence="5" id="KW-0963">Cytoplasm</keyword>
<dbReference type="PROSITE" id="PS50250">
    <property type="entry name" value="PCI"/>
    <property type="match status" value="1"/>
</dbReference>
<evidence type="ECO:0000259" key="8">
    <source>
        <dbReference type="PROSITE" id="PS50250"/>
    </source>
</evidence>
<comment type="similarity">
    <text evidence="3">Belongs to the CSN3 family.</text>
</comment>
<comment type="subcellular location">
    <subcellularLocation>
        <location evidence="2">Cytoplasm</location>
    </subcellularLocation>
    <subcellularLocation>
        <location evidence="1">Nucleus</location>
    </subcellularLocation>
</comment>
<dbReference type="SMART" id="SM00088">
    <property type="entry name" value="PINT"/>
    <property type="match status" value="1"/>
</dbReference>
<dbReference type="SUPFAM" id="SSF46785">
    <property type="entry name" value="Winged helix' DNA-binding domain"/>
    <property type="match status" value="1"/>
</dbReference>
<keyword evidence="7" id="KW-0539">Nucleus</keyword>
<dbReference type="FunFam" id="1.25.40.570:FF:000008">
    <property type="entry name" value="COP9 signalosome complex subunit 3"/>
    <property type="match status" value="1"/>
</dbReference>
<dbReference type="Pfam" id="PF22788">
    <property type="entry name" value="COP9_hel_rpt"/>
    <property type="match status" value="1"/>
</dbReference>
<evidence type="ECO:0000313" key="10">
    <source>
        <dbReference type="Proteomes" id="UP001189122"/>
    </source>
</evidence>
<dbReference type="GO" id="GO:0006511">
    <property type="term" value="P:ubiquitin-dependent protein catabolic process"/>
    <property type="evidence" value="ECO:0007669"/>
    <property type="project" value="TreeGrafter"/>
</dbReference>
<dbReference type="Proteomes" id="UP001189122">
    <property type="component" value="Unassembled WGS sequence"/>
</dbReference>
<evidence type="ECO:0000256" key="4">
    <source>
        <dbReference type="ARBA" id="ARBA00014878"/>
    </source>
</evidence>
<keyword evidence="10" id="KW-1185">Reference proteome</keyword>
<dbReference type="PANTHER" id="PTHR10758:SF1">
    <property type="entry name" value="COP9 SIGNALOSOME COMPLEX SUBUNIT 3"/>
    <property type="match status" value="1"/>
</dbReference>
<evidence type="ECO:0000256" key="6">
    <source>
        <dbReference type="ARBA" id="ARBA00022790"/>
    </source>
</evidence>
<dbReference type="PANTHER" id="PTHR10758">
    <property type="entry name" value="26S PROTEASOME NON-ATPASE REGULATORY SUBUNIT 3/COP9 SIGNALOSOME COMPLEX SUBUNIT 3"/>
    <property type="match status" value="1"/>
</dbReference>
<dbReference type="GO" id="GO:0008180">
    <property type="term" value="C:COP9 signalosome"/>
    <property type="evidence" value="ECO:0007669"/>
    <property type="project" value="UniProtKB-KW"/>
</dbReference>
<dbReference type="InterPro" id="IPR036390">
    <property type="entry name" value="WH_DNA-bd_sf"/>
</dbReference>
<dbReference type="GO" id="GO:0005737">
    <property type="term" value="C:cytoplasm"/>
    <property type="evidence" value="ECO:0007669"/>
    <property type="project" value="UniProtKB-SubCell"/>
</dbReference>
<dbReference type="InterPro" id="IPR000717">
    <property type="entry name" value="PCI_dom"/>
</dbReference>
<dbReference type="Pfam" id="PF01399">
    <property type="entry name" value="PCI"/>
    <property type="match status" value="1"/>
</dbReference>
<dbReference type="InterPro" id="IPR050756">
    <property type="entry name" value="CSN3"/>
</dbReference>